<name>A0A1R2C193_9CILI</name>
<sequence length="1109" mass="129584">MDESWNHLLRPIVCRFLLSSGLKMDESWNHLQNLEAHIKEHNTHIEKLTPLRTRHHSRQSSLGDEALKRPIDSSVQGKMLSMAKEVKDKEREILYLKRDVASLEIYKDQCMNMQTQIKLLREKAVFCEREALSKSTMLSSFESNAFPKLEKLESDLKQALQSNEKLQKSYLQAKKETEEKIAALTNLKTTYSNQDSTIKSIEEERRNLKIKHAELQGKFDEMAKQHEKTLEHYKNKDQLALALEEDNERLRAQIENTMESLQKCQYELNLLPKLKQEIHQREQLISAASREIEKEKALKIKAIEDKEKTELQLANIFECTDGNNPLEYIQGLKVLLNKTAKEQSNANEDILRLKEKQRNTFIENSQNLEYISEYLESVSKTVADDFMSMRGIKFPEINIDYKPVLHGLCEQIEKVQMKCKEKIIEIQDTNQILNEKISKYEKGFSLRQRIEEMEKLIQQQEILSEQLTSENTRIKKELELCNKELHSSEVEKQQLLEELETMEEQKLTTETKLEEMHIELEEICKDHEKLKTNILNKDELNAALEENNEKLRRQIETVMESLEKCQKELNYIPKIKQDINSKEQMLQAGTKELERLKYEMSTKDKLLKDVSKDLNELHKEISLREQAYNALNREMDKLKLEFDSRENMNDELVSKLEKKKKTMKELVVREENLSKQLAVIQKLTENKSPAEYIEELKISKESLATVLIPKLKGEIDQRDQTIKALNQKYTELKEKTLKEQNMLIEICEGKNSEVYISELKTSLAKTIKDLAKVHEDNAFVRDKLKKLDAESSHTSGYISSYLKGISKYLTEEFFIIESLSFPKIEEPYKQILMPLCESLGKLKKLCSEKIAEPKTPNESSGSNKKTPKNDENLSHSPDISSKILNKARVKIEENEGLLIKQENLLNQLSSENFRIKKELEITKEELIRTEKERQKLSEKNKILSENKDEDDSGLEDQLQIIQGEYEKALEQLKIKDQEIMELESINIRFREQVHTTMASLEECQIELNRFSKIKQEVQAKEQQLQAALQELEKLRSKNKEQMKKIEKLQKKLESITQSAKSSDSLELQDPQSTKSRLKTLEKYLSELYKATDNEDPLSFIQDLKSSSNK</sequence>
<dbReference type="EMBL" id="MPUH01000326">
    <property type="protein sequence ID" value="OMJ82813.1"/>
    <property type="molecule type" value="Genomic_DNA"/>
</dbReference>
<feature type="coiled-coil region" evidence="2">
    <location>
        <begin position="715"/>
        <end position="742"/>
    </location>
</feature>
<evidence type="ECO:0000256" key="1">
    <source>
        <dbReference type="ARBA" id="ARBA00023054"/>
    </source>
</evidence>
<keyword evidence="1 2" id="KW-0175">Coiled coil</keyword>
<accession>A0A1R2C193</accession>
<dbReference type="PANTHER" id="PTHR32083">
    <property type="entry name" value="CILIA AND FLAGELLA-ASSOCIATED PROTEIN 58-RELATED"/>
    <property type="match status" value="1"/>
</dbReference>
<dbReference type="PANTHER" id="PTHR32083:SF48">
    <property type="entry name" value="TRANS-GOLGI NETWORK-LOCALIZED SYP41-INTERACTING PROTEIN 1"/>
    <property type="match status" value="1"/>
</dbReference>
<feature type="region of interest" description="Disordered" evidence="3">
    <location>
        <begin position="851"/>
        <end position="878"/>
    </location>
</feature>
<reference evidence="4 5" key="1">
    <citation type="submission" date="2016-11" db="EMBL/GenBank/DDBJ databases">
        <title>The macronuclear genome of Stentor coeruleus: a giant cell with tiny introns.</title>
        <authorList>
            <person name="Slabodnick M."/>
            <person name="Ruby J.G."/>
            <person name="Reiff S.B."/>
            <person name="Swart E.C."/>
            <person name="Gosai S."/>
            <person name="Prabakaran S."/>
            <person name="Witkowska E."/>
            <person name="Larue G.E."/>
            <person name="Fisher S."/>
            <person name="Freeman R.M."/>
            <person name="Gunawardena J."/>
            <person name="Chu W."/>
            <person name="Stover N.A."/>
            <person name="Gregory B.D."/>
            <person name="Nowacki M."/>
            <person name="Derisi J."/>
            <person name="Roy S.W."/>
            <person name="Marshall W.F."/>
            <person name="Sood P."/>
        </authorList>
    </citation>
    <scope>NUCLEOTIDE SEQUENCE [LARGE SCALE GENOMIC DNA]</scope>
    <source>
        <strain evidence="4">WM001</strain>
    </source>
</reference>
<dbReference type="OrthoDB" id="10657454at2759"/>
<dbReference type="GO" id="GO:0005856">
    <property type="term" value="C:cytoskeleton"/>
    <property type="evidence" value="ECO:0007669"/>
    <property type="project" value="TreeGrafter"/>
</dbReference>
<feature type="coiled-coil region" evidence="2">
    <location>
        <begin position="891"/>
        <end position="1058"/>
    </location>
</feature>
<dbReference type="Proteomes" id="UP000187209">
    <property type="component" value="Unassembled WGS sequence"/>
</dbReference>
<keyword evidence="5" id="KW-1185">Reference proteome</keyword>
<feature type="coiled-coil region" evidence="2">
    <location>
        <begin position="149"/>
        <end position="267"/>
    </location>
</feature>
<protein>
    <submittedName>
        <fullName evidence="4">Uncharacterized protein</fullName>
    </submittedName>
</protein>
<evidence type="ECO:0000256" key="3">
    <source>
        <dbReference type="SAM" id="MobiDB-lite"/>
    </source>
</evidence>
<comment type="caution">
    <text evidence="4">The sequence shown here is derived from an EMBL/GenBank/DDBJ whole genome shotgun (WGS) entry which is preliminary data.</text>
</comment>
<feature type="coiled-coil region" evidence="2">
    <location>
        <begin position="446"/>
        <end position="676"/>
    </location>
</feature>
<evidence type="ECO:0000313" key="5">
    <source>
        <dbReference type="Proteomes" id="UP000187209"/>
    </source>
</evidence>
<proteinExistence type="predicted"/>
<evidence type="ECO:0000313" key="4">
    <source>
        <dbReference type="EMBL" id="OMJ82813.1"/>
    </source>
</evidence>
<organism evidence="4 5">
    <name type="scientific">Stentor coeruleus</name>
    <dbReference type="NCBI Taxonomy" id="5963"/>
    <lineage>
        <taxon>Eukaryota</taxon>
        <taxon>Sar</taxon>
        <taxon>Alveolata</taxon>
        <taxon>Ciliophora</taxon>
        <taxon>Postciliodesmatophora</taxon>
        <taxon>Heterotrichea</taxon>
        <taxon>Heterotrichida</taxon>
        <taxon>Stentoridae</taxon>
        <taxon>Stentor</taxon>
    </lineage>
</organism>
<gene>
    <name evidence="4" type="ORF">SteCoe_16410</name>
</gene>
<evidence type="ECO:0000256" key="2">
    <source>
        <dbReference type="SAM" id="Coils"/>
    </source>
</evidence>
<dbReference type="AlphaFoldDB" id="A0A1R2C193"/>